<comment type="caution">
    <text evidence="1">The sequence shown here is derived from an EMBL/GenBank/DDBJ whole genome shotgun (WGS) entry which is preliminary data.</text>
</comment>
<reference evidence="1 2" key="1">
    <citation type="submission" date="2019-09" db="EMBL/GenBank/DDBJ databases">
        <title>Taxonomy of Antarctic Massilia spp.: description of Massilia rubra sp. nov., Massilia aquatica sp. nov., Massilia mucilaginosa sp. nov., Massilia frigida sp. nov. isolated from streams, lakes and regoliths.</title>
        <authorList>
            <person name="Holochova P."/>
            <person name="Sedlacek I."/>
            <person name="Kralova S."/>
            <person name="Maslanova I."/>
            <person name="Busse H.-J."/>
            <person name="Stankova E."/>
            <person name="Vrbovska V."/>
            <person name="Kovarovic V."/>
            <person name="Bartak M."/>
            <person name="Svec P."/>
            <person name="Pantucek R."/>
        </authorList>
    </citation>
    <scope>NUCLEOTIDE SEQUENCE [LARGE SCALE GENOMIC DNA]</scope>
    <source>
        <strain evidence="1 2">CCM 8692</strain>
    </source>
</reference>
<evidence type="ECO:0000313" key="2">
    <source>
        <dbReference type="Proteomes" id="UP000785613"/>
    </source>
</evidence>
<dbReference type="EMBL" id="VUYU01000002">
    <property type="protein sequence ID" value="NHZ32876.1"/>
    <property type="molecule type" value="Genomic_DNA"/>
</dbReference>
<keyword evidence="2" id="KW-1185">Reference proteome</keyword>
<organism evidence="1 2">
    <name type="scientific">Massilia rubra</name>
    <dbReference type="NCBI Taxonomy" id="2607910"/>
    <lineage>
        <taxon>Bacteria</taxon>
        <taxon>Pseudomonadati</taxon>
        <taxon>Pseudomonadota</taxon>
        <taxon>Betaproteobacteria</taxon>
        <taxon>Burkholderiales</taxon>
        <taxon>Oxalobacteraceae</taxon>
        <taxon>Telluria group</taxon>
        <taxon>Massilia</taxon>
    </lineage>
</organism>
<sequence>MNPLDALAATDIDPELLGQIRALVEQQQAKLAGTDFSITALTHELGYYRWVPFDKASEVLGGEPRMMFDETLNTA</sequence>
<proteinExistence type="predicted"/>
<gene>
    <name evidence="1" type="ORF">F0185_04630</name>
</gene>
<dbReference type="Proteomes" id="UP000785613">
    <property type="component" value="Unassembled WGS sequence"/>
</dbReference>
<accession>A0ABX0LDE4</accession>
<name>A0ABX0LDE4_9BURK</name>
<evidence type="ECO:0000313" key="1">
    <source>
        <dbReference type="EMBL" id="NHZ32876.1"/>
    </source>
</evidence>
<protein>
    <submittedName>
        <fullName evidence="1">Uncharacterized protein</fullName>
    </submittedName>
</protein>
<dbReference type="RefSeq" id="WP_167222028.1">
    <property type="nucleotide sequence ID" value="NZ_VUYU01000002.1"/>
</dbReference>